<keyword evidence="1" id="KW-0238">DNA-binding</keyword>
<feature type="domain" description="Cas12f1-like TNB" evidence="2">
    <location>
        <begin position="395"/>
        <end position="456"/>
    </location>
</feature>
<accession>A0A139XAT5</accession>
<dbReference type="STRING" id="128403.WA1_17465"/>
<keyword evidence="4" id="KW-1185">Reference proteome</keyword>
<dbReference type="Pfam" id="PF07282">
    <property type="entry name" value="Cas12f1-like_TNB"/>
    <property type="match status" value="1"/>
</dbReference>
<evidence type="ECO:0000256" key="1">
    <source>
        <dbReference type="ARBA" id="ARBA00023125"/>
    </source>
</evidence>
<dbReference type="OrthoDB" id="504452at2"/>
<protein>
    <recommendedName>
        <fullName evidence="2">Cas12f1-like TNB domain-containing protein</fullName>
    </recommendedName>
</protein>
<dbReference type="Proteomes" id="UP000076925">
    <property type="component" value="Unassembled WGS sequence"/>
</dbReference>
<dbReference type="EMBL" id="ANNX02000020">
    <property type="protein sequence ID" value="KYC41814.1"/>
    <property type="molecule type" value="Genomic_DNA"/>
</dbReference>
<sequence length="521" mass="59875">MALSKKQRQTEYTYTQVVPVVFCSDELQVDRIMHLCGIPRSLTYNKLGSLQGWGLDWKKADSIIRTIIKPEQVNLPSKLWEWSVNDTMKAISAQQSAAKVFLIREIWRKYPITSNTRQRLKWVEENKDKKKGDELKALKQKALELFPPCSVEIDRNRLFELLNTDPTQDNWLHRKFRAQYQRGHTFVRNQIVYQNLGYSCHRINRHAVELQIQGLERGKRIILKLRCRHIIKGQIRVIRNEFRLLEVHCTRSLWLILPSGKPTQKLGIDKGYTEGFYTSLGKTIAPGLGKLMTEKTERIAKTNRNRYRIRAFGESIASHAPQKADRILKNNLGYKVKSRKLKREKETIKNFIRSDLRRNITTPVDIICEDLTQPIKGKAQAKHINRKLNSWMKGELQASLEKISVETGSTISVVNPAYTSQTDSVTGTLLGSRSGDRFTRFTGDVIQADLNAALNLCVRATDNNITRYMKSSHVESELLTRTVGYLASIGKSVTDALNLGWLKPKFKAKALKLEEKYHSQG</sequence>
<evidence type="ECO:0000259" key="2">
    <source>
        <dbReference type="Pfam" id="PF07282"/>
    </source>
</evidence>
<dbReference type="RefSeq" id="WP_017746211.1">
    <property type="nucleotide sequence ID" value="NZ_KQ976354.1"/>
</dbReference>
<dbReference type="AlphaFoldDB" id="A0A139XAT5"/>
<reference evidence="3 4" key="1">
    <citation type="journal article" date="2013" name="Genome Biol. Evol.">
        <title>Genomes of Stigonematalean cyanobacteria (subsection V) and the evolution of oxygenic photosynthesis from prokaryotes to plastids.</title>
        <authorList>
            <person name="Dagan T."/>
            <person name="Roettger M."/>
            <person name="Stucken K."/>
            <person name="Landan G."/>
            <person name="Koch R."/>
            <person name="Major P."/>
            <person name="Gould S.B."/>
            <person name="Goremykin V.V."/>
            <person name="Rippka R."/>
            <person name="Tandeau de Marsac N."/>
            <person name="Gugger M."/>
            <person name="Lockhart P.J."/>
            <person name="Allen J.F."/>
            <person name="Brune I."/>
            <person name="Maus I."/>
            <person name="Puhler A."/>
            <person name="Martin W.F."/>
        </authorList>
    </citation>
    <scope>NUCLEOTIDE SEQUENCE [LARGE SCALE GENOMIC DNA]</scope>
    <source>
        <strain evidence="3 4">PCC 7110</strain>
    </source>
</reference>
<dbReference type="InterPro" id="IPR010095">
    <property type="entry name" value="Cas12f1-like_TNB"/>
</dbReference>
<gene>
    <name evidence="3" type="ORF">WA1_17465</name>
</gene>
<comment type="caution">
    <text evidence="3">The sequence shown here is derived from an EMBL/GenBank/DDBJ whole genome shotgun (WGS) entry which is preliminary data.</text>
</comment>
<name>A0A139XAT5_9CYAN</name>
<proteinExistence type="predicted"/>
<evidence type="ECO:0000313" key="3">
    <source>
        <dbReference type="EMBL" id="KYC41814.1"/>
    </source>
</evidence>
<dbReference type="GO" id="GO:0003677">
    <property type="term" value="F:DNA binding"/>
    <property type="evidence" value="ECO:0007669"/>
    <property type="project" value="UniProtKB-KW"/>
</dbReference>
<evidence type="ECO:0000313" key="4">
    <source>
        <dbReference type="Proteomes" id="UP000076925"/>
    </source>
</evidence>
<organism evidence="3 4">
    <name type="scientific">Scytonema hofmannii PCC 7110</name>
    <dbReference type="NCBI Taxonomy" id="128403"/>
    <lineage>
        <taxon>Bacteria</taxon>
        <taxon>Bacillati</taxon>
        <taxon>Cyanobacteriota</taxon>
        <taxon>Cyanophyceae</taxon>
        <taxon>Nostocales</taxon>
        <taxon>Scytonemataceae</taxon>
        <taxon>Scytonema</taxon>
    </lineage>
</organism>